<proteinExistence type="predicted"/>
<organism evidence="1 2">
    <name type="scientific">Psilocybe cubensis</name>
    <name type="common">Psychedelic mushroom</name>
    <name type="synonym">Stropharia cubensis</name>
    <dbReference type="NCBI Taxonomy" id="181762"/>
    <lineage>
        <taxon>Eukaryota</taxon>
        <taxon>Fungi</taxon>
        <taxon>Dikarya</taxon>
        <taxon>Basidiomycota</taxon>
        <taxon>Agaricomycotina</taxon>
        <taxon>Agaricomycetes</taxon>
        <taxon>Agaricomycetidae</taxon>
        <taxon>Agaricales</taxon>
        <taxon>Agaricineae</taxon>
        <taxon>Strophariaceae</taxon>
        <taxon>Psilocybe</taxon>
    </lineage>
</organism>
<dbReference type="EMBL" id="JAFIQS020000010">
    <property type="protein sequence ID" value="KAH9477253.1"/>
    <property type="molecule type" value="Genomic_DNA"/>
</dbReference>
<evidence type="ECO:0000313" key="1">
    <source>
        <dbReference type="EMBL" id="KAH9477253.1"/>
    </source>
</evidence>
<evidence type="ECO:0000313" key="2">
    <source>
        <dbReference type="Proteomes" id="UP000664032"/>
    </source>
</evidence>
<keyword evidence="2" id="KW-1185">Reference proteome</keyword>
<reference evidence="1" key="1">
    <citation type="submission" date="2021-10" db="EMBL/GenBank/DDBJ databases">
        <title>Psilocybe cubensis genome.</title>
        <authorList>
            <person name="Mckernan K.J."/>
            <person name="Crawford S."/>
            <person name="Trippe A."/>
            <person name="Kane L.T."/>
            <person name="Mclaughlin S."/>
        </authorList>
    </citation>
    <scope>NUCLEOTIDE SEQUENCE</scope>
    <source>
        <strain evidence="1">MGC-MH-2018</strain>
    </source>
</reference>
<accession>A0ACB8GNX2</accession>
<protein>
    <submittedName>
        <fullName evidence="1">Uncharacterized protein</fullName>
    </submittedName>
</protein>
<sequence>MDPLSSDFPYKIEENVIGITQLNTIMLQSLLTGVYTVVYGATAYLYLSKRPQTVAHRAVLAAVTVLYVFSFFNLVVQWIGIDHNIITSGETQNSIFQASLTIPQWTRVGLGLISNISIVVADMLLVWRCYGMWGNSWKVITVVVALLVIESALSITDLVFLWMTPEINTAQGQARINYIAGATLLSSLCTTLYATILIGYKIYSSTRDISRSRNRYMRILTIVIETSAIYSIILIVVALCSVVPQLSDVTSPLIALETYATVAENVLGIVPTAMVLRLVLASHRANMSSHASLNQINDAASG</sequence>
<gene>
    <name evidence="1" type="ORF">JR316_0011172</name>
</gene>
<dbReference type="Proteomes" id="UP000664032">
    <property type="component" value="Unassembled WGS sequence"/>
</dbReference>
<name>A0ACB8GNX2_PSICU</name>
<comment type="caution">
    <text evidence="1">The sequence shown here is derived from an EMBL/GenBank/DDBJ whole genome shotgun (WGS) entry which is preliminary data.</text>
</comment>